<reference evidence="5 7" key="1">
    <citation type="journal article" date="2022" name="Curr. Microbiol.">
        <title>Xanthomonas indica sp. nov., a Novel Member of Non-Pathogenic Xanthomonas Community from Healthy Rice Seeds.</title>
        <authorList>
            <person name="Rana R."/>
            <person name="Madhavan V.N."/>
            <person name="Saroha T."/>
            <person name="Bansal K."/>
            <person name="Kaur A."/>
            <person name="Sonti R.V."/>
            <person name="Patel H.K."/>
            <person name="Patil P.B."/>
        </authorList>
    </citation>
    <scope>NUCLEOTIDE SEQUENCE [LARGE SCALE GENOMIC DNA]</scope>
    <source>
        <strain evidence="5 7">PPL560</strain>
    </source>
</reference>
<sequence length="395" mass="41485">MEQRVSASAADDAAVLFEMRAAGDGRRIGIATLNAPRTLNGLSLEMARLLDAQLTQWAQDPTLALVVLQGAGEKAFCAGGDLHGLYRGMRERVAHGTTTPADPRGDAHAEAFFETEYRLDYRIHTFPKPVLCWGHGIVMGGGIGLMAGASHRVVGERSRLAFPEISIGLFPDVGGSWLLSRVPAQAGLFLALTGAPLGAGDAIYAGMADVHVPEAARAAVLAALQETPWPAAAQDTARALDALLARFATPAPAGPLQRHAAAIADACAHPTLDAVVAAIAGLDAADPWIATAQATLAAGAPGSARLAFELQRRAASLSLAEVFRQEYTVALHCTAHGDFAEGIRALLIDKDRAPRWQPATLDAASAAWARDFFHAPWPAQAHPLADLGRHTETRA</sequence>
<dbReference type="PANTHER" id="PTHR43176:SF3">
    <property type="entry name" value="3-HYDROXYISOBUTYRYL-COA HYDROLASE, MITOCHONDRIAL"/>
    <property type="match status" value="1"/>
</dbReference>
<dbReference type="EMBL" id="CP131914">
    <property type="protein sequence ID" value="XCI81242.1"/>
    <property type="molecule type" value="Genomic_DNA"/>
</dbReference>
<evidence type="ECO:0000256" key="2">
    <source>
        <dbReference type="ARBA" id="ARBA00011915"/>
    </source>
</evidence>
<dbReference type="InterPro" id="IPR029045">
    <property type="entry name" value="ClpP/crotonase-like_dom_sf"/>
</dbReference>
<dbReference type="NCBIfam" id="NF004127">
    <property type="entry name" value="PRK05617.1"/>
    <property type="match status" value="1"/>
</dbReference>
<keyword evidence="3 6" id="KW-0378">Hydrolase</keyword>
<reference evidence="6" key="3">
    <citation type="submission" date="2023-08" db="EMBL/GenBank/DDBJ databases">
        <title>Complete genome sequence of Xanthomonas indica.</title>
        <authorList>
            <person name="Patil P.B."/>
            <person name="Rana R."/>
        </authorList>
    </citation>
    <scope>NUCLEOTIDE SEQUENCE</scope>
    <source>
        <strain evidence="6">PPL560</strain>
    </source>
</reference>
<dbReference type="EC" id="3.1.2.4" evidence="2"/>
<keyword evidence="7" id="KW-1185">Reference proteome</keyword>
<gene>
    <name evidence="5" type="ORF">L3V74_02870</name>
    <name evidence="6" type="ORF">Q7W82_03510</name>
</gene>
<dbReference type="GO" id="GO:0003860">
    <property type="term" value="F:3-hydroxyisobutyryl-CoA hydrolase activity"/>
    <property type="evidence" value="ECO:0007669"/>
    <property type="project" value="UniProtKB-EC"/>
</dbReference>
<dbReference type="GO" id="GO:0006574">
    <property type="term" value="P:L-valine catabolic process"/>
    <property type="evidence" value="ECO:0007669"/>
    <property type="project" value="TreeGrafter"/>
</dbReference>
<comment type="catalytic activity">
    <reaction evidence="1">
        <text>3-hydroxy-2-methylpropanoyl-CoA + H2O = 3-hydroxy-2-methylpropanoate + CoA + H(+)</text>
        <dbReference type="Rhea" id="RHEA:20888"/>
        <dbReference type="ChEBI" id="CHEBI:11805"/>
        <dbReference type="ChEBI" id="CHEBI:15377"/>
        <dbReference type="ChEBI" id="CHEBI:15378"/>
        <dbReference type="ChEBI" id="CHEBI:57287"/>
        <dbReference type="ChEBI" id="CHEBI:57340"/>
        <dbReference type="EC" id="3.1.2.4"/>
    </reaction>
</comment>
<proteinExistence type="predicted"/>
<dbReference type="EMBL" id="JAKJPQ010000002">
    <property type="protein sequence ID" value="MCI2260470.1"/>
    <property type="molecule type" value="Genomic_DNA"/>
</dbReference>
<evidence type="ECO:0000256" key="3">
    <source>
        <dbReference type="ARBA" id="ARBA00022801"/>
    </source>
</evidence>
<reference evidence="5" key="2">
    <citation type="submission" date="2022-01" db="EMBL/GenBank/DDBJ databases">
        <authorList>
            <person name="Rana R."/>
            <person name="Patil P.B."/>
        </authorList>
    </citation>
    <scope>NUCLEOTIDE SEQUENCE</scope>
    <source>
        <strain evidence="5">PPL560</strain>
    </source>
</reference>
<dbReference type="CDD" id="cd06558">
    <property type="entry name" value="crotonase-like"/>
    <property type="match status" value="1"/>
</dbReference>
<feature type="domain" description="Enoyl-CoA hydratase/isomerase" evidence="4">
    <location>
        <begin position="28"/>
        <end position="373"/>
    </location>
</feature>
<dbReference type="Proteomes" id="UP001430647">
    <property type="component" value="Unassembled WGS sequence"/>
</dbReference>
<dbReference type="RefSeq" id="WP_242157336.1">
    <property type="nucleotide sequence ID" value="NZ_CP131914.1"/>
</dbReference>
<evidence type="ECO:0000256" key="1">
    <source>
        <dbReference type="ARBA" id="ARBA00001709"/>
    </source>
</evidence>
<evidence type="ECO:0000313" key="6">
    <source>
        <dbReference type="EMBL" id="XCI81242.1"/>
    </source>
</evidence>
<dbReference type="InterPro" id="IPR045004">
    <property type="entry name" value="ECH_dom"/>
</dbReference>
<evidence type="ECO:0000259" key="4">
    <source>
        <dbReference type="Pfam" id="PF16113"/>
    </source>
</evidence>
<dbReference type="InterPro" id="IPR032259">
    <property type="entry name" value="HIBYL-CoA-H"/>
</dbReference>
<dbReference type="Pfam" id="PF16113">
    <property type="entry name" value="ECH_2"/>
    <property type="match status" value="1"/>
</dbReference>
<evidence type="ECO:0000313" key="5">
    <source>
        <dbReference type="EMBL" id="MCI2260470.1"/>
    </source>
</evidence>
<dbReference type="KEGG" id="xin:Q7W82_03510"/>
<organism evidence="6">
    <name type="scientific">Xanthomonas indica</name>
    <dbReference type="NCBI Taxonomy" id="2912242"/>
    <lineage>
        <taxon>Bacteria</taxon>
        <taxon>Pseudomonadati</taxon>
        <taxon>Pseudomonadota</taxon>
        <taxon>Gammaproteobacteria</taxon>
        <taxon>Lysobacterales</taxon>
        <taxon>Lysobacteraceae</taxon>
        <taxon>Xanthomonas</taxon>
    </lineage>
</organism>
<dbReference type="PANTHER" id="PTHR43176">
    <property type="entry name" value="3-HYDROXYISOBUTYRYL-COA HYDROLASE-RELATED"/>
    <property type="match status" value="1"/>
</dbReference>
<dbReference type="Gene3D" id="3.90.226.10">
    <property type="entry name" value="2-enoyl-CoA Hydratase, Chain A, domain 1"/>
    <property type="match status" value="1"/>
</dbReference>
<protein>
    <recommendedName>
        <fullName evidence="2">3-hydroxyisobutyryl-CoA hydrolase</fullName>
        <ecNumber evidence="2">3.1.2.4</ecNumber>
    </recommendedName>
</protein>
<dbReference type="GO" id="GO:0005829">
    <property type="term" value="C:cytosol"/>
    <property type="evidence" value="ECO:0007669"/>
    <property type="project" value="TreeGrafter"/>
</dbReference>
<evidence type="ECO:0000313" key="7">
    <source>
        <dbReference type="Proteomes" id="UP001430647"/>
    </source>
</evidence>
<accession>A0AAU8I7J0</accession>
<name>A0AAU8I7J0_9XANT</name>
<dbReference type="SUPFAM" id="SSF52096">
    <property type="entry name" value="ClpP/crotonase"/>
    <property type="match status" value="1"/>
</dbReference>
<dbReference type="AlphaFoldDB" id="A0AAU8I7J0"/>